<dbReference type="STRING" id="44576.SAMN05421881_101117"/>
<organism evidence="2 3">
    <name type="scientific">Nitrosomonas halophila</name>
    <dbReference type="NCBI Taxonomy" id="44576"/>
    <lineage>
        <taxon>Bacteria</taxon>
        <taxon>Pseudomonadati</taxon>
        <taxon>Pseudomonadota</taxon>
        <taxon>Betaproteobacteria</taxon>
        <taxon>Nitrosomonadales</taxon>
        <taxon>Nitrosomonadaceae</taxon>
        <taxon>Nitrosomonas</taxon>
    </lineage>
</organism>
<name>A0A1H3F8Z4_9PROT</name>
<feature type="transmembrane region" description="Helical" evidence="1">
    <location>
        <begin position="27"/>
        <end position="56"/>
    </location>
</feature>
<dbReference type="InterPro" id="IPR009838">
    <property type="entry name" value="T4SS_TraL"/>
</dbReference>
<sequence>MNGDETGYIPTSLDARERFLWWEIDQLVLAVMIFGVGLAIGAALAGLIFGPVAAWLYGRMKAGRHPRFAIHVLYWWLPGSLFIQPKSLPPSGLRYFLG</sequence>
<keyword evidence="1" id="KW-0812">Transmembrane</keyword>
<dbReference type="Pfam" id="PF07178">
    <property type="entry name" value="TraL"/>
    <property type="match status" value="1"/>
</dbReference>
<reference evidence="2 3" key="1">
    <citation type="submission" date="2016-10" db="EMBL/GenBank/DDBJ databases">
        <authorList>
            <person name="de Groot N.N."/>
        </authorList>
    </citation>
    <scope>NUCLEOTIDE SEQUENCE [LARGE SCALE GENOMIC DNA]</scope>
    <source>
        <strain evidence="2 3">Nm1</strain>
    </source>
</reference>
<evidence type="ECO:0000313" key="2">
    <source>
        <dbReference type="EMBL" id="SDX87466.1"/>
    </source>
</evidence>
<keyword evidence="1" id="KW-0472">Membrane</keyword>
<proteinExistence type="predicted"/>
<dbReference type="OrthoDB" id="8548046at2"/>
<dbReference type="GO" id="GO:0019867">
    <property type="term" value="C:outer membrane"/>
    <property type="evidence" value="ECO:0007669"/>
    <property type="project" value="InterPro"/>
</dbReference>
<dbReference type="EMBL" id="FNOY01000011">
    <property type="protein sequence ID" value="SDX87466.1"/>
    <property type="molecule type" value="Genomic_DNA"/>
</dbReference>
<dbReference type="RefSeq" id="WP_090412425.1">
    <property type="nucleotide sequence ID" value="NZ_FNOY01000011.1"/>
</dbReference>
<protein>
    <submittedName>
        <fullName evidence="2">Conjugal transfer pilus assembly protein TraL</fullName>
    </submittedName>
</protein>
<evidence type="ECO:0000313" key="3">
    <source>
        <dbReference type="Proteomes" id="UP000198640"/>
    </source>
</evidence>
<dbReference type="AlphaFoldDB" id="A0A1H3F8Z4"/>
<gene>
    <name evidence="2" type="ORF">SAMN05421881_101117</name>
</gene>
<dbReference type="NCBIfam" id="TIGR02762">
    <property type="entry name" value="TraL_TIGR"/>
    <property type="match status" value="1"/>
</dbReference>
<keyword evidence="1" id="KW-1133">Transmembrane helix</keyword>
<accession>A0A1H3F8Z4</accession>
<keyword evidence="3" id="KW-1185">Reference proteome</keyword>
<dbReference type="Proteomes" id="UP000198640">
    <property type="component" value="Unassembled WGS sequence"/>
</dbReference>
<evidence type="ECO:0000256" key="1">
    <source>
        <dbReference type="SAM" id="Phobius"/>
    </source>
</evidence>